<organism evidence="2 3">
    <name type="scientific">Arcicella rigui</name>
    <dbReference type="NCBI Taxonomy" id="797020"/>
    <lineage>
        <taxon>Bacteria</taxon>
        <taxon>Pseudomonadati</taxon>
        <taxon>Bacteroidota</taxon>
        <taxon>Cytophagia</taxon>
        <taxon>Cytophagales</taxon>
        <taxon>Flectobacillaceae</taxon>
        <taxon>Arcicella</taxon>
    </lineage>
</organism>
<reference evidence="2 3" key="1">
    <citation type="submission" date="2023-12" db="EMBL/GenBank/DDBJ databases">
        <title>Novel species of the genus Arcicella isolated from rivers.</title>
        <authorList>
            <person name="Lu H."/>
        </authorList>
    </citation>
    <scope>NUCLEOTIDE SEQUENCE [LARGE SCALE GENOMIC DNA]</scope>
    <source>
        <strain evidence="2 3">KCTC 23307</strain>
    </source>
</reference>
<evidence type="ECO:0000313" key="3">
    <source>
        <dbReference type="Proteomes" id="UP001302949"/>
    </source>
</evidence>
<keyword evidence="1" id="KW-0472">Membrane</keyword>
<comment type="caution">
    <text evidence="2">The sequence shown here is derived from an EMBL/GenBank/DDBJ whole genome shotgun (WGS) entry which is preliminary data.</text>
</comment>
<proteinExistence type="predicted"/>
<name>A0ABU5QCU7_9BACT</name>
<dbReference type="Proteomes" id="UP001302949">
    <property type="component" value="Unassembled WGS sequence"/>
</dbReference>
<dbReference type="RefSeq" id="WP_323297830.1">
    <property type="nucleotide sequence ID" value="NZ_JAYFUM010000020.1"/>
</dbReference>
<feature type="transmembrane region" description="Helical" evidence="1">
    <location>
        <begin position="96"/>
        <end position="117"/>
    </location>
</feature>
<keyword evidence="1" id="KW-1133">Transmembrane helix</keyword>
<feature type="transmembrane region" description="Helical" evidence="1">
    <location>
        <begin position="37"/>
        <end position="58"/>
    </location>
</feature>
<protein>
    <submittedName>
        <fullName evidence="2">DUF2306 domain-containing protein</fullName>
    </submittedName>
</protein>
<evidence type="ECO:0000313" key="2">
    <source>
        <dbReference type="EMBL" id="MEA5140675.1"/>
    </source>
</evidence>
<keyword evidence="3" id="KW-1185">Reference proteome</keyword>
<feature type="transmembrane region" description="Helical" evidence="1">
    <location>
        <begin position="193"/>
        <end position="211"/>
    </location>
</feature>
<evidence type="ECO:0000256" key="1">
    <source>
        <dbReference type="SAM" id="Phobius"/>
    </source>
</evidence>
<feature type="transmembrane region" description="Helical" evidence="1">
    <location>
        <begin position="64"/>
        <end position="84"/>
    </location>
</feature>
<feature type="transmembrane region" description="Helical" evidence="1">
    <location>
        <begin position="7"/>
        <end position="25"/>
    </location>
</feature>
<dbReference type="EMBL" id="JAYFUM010000020">
    <property type="protein sequence ID" value="MEA5140675.1"/>
    <property type="molecule type" value="Genomic_DNA"/>
</dbReference>
<sequence length="225" mass="25294">MEIITKIALYLHIGAGFIALTIGLIPMFSVKGGKAHVFWGNVFYWAMFLVALTALIRFKMEFPLIFLAGIAVFSFYNTFTGARLVRMKKNLKPEWIDWFGAILTIMSALAMMTFGVLAYQKGITFFAILFNVFGIFSLLMATEDLRVFSGKKVIDNTVPFQARYWFQNHISRMGGAYIATVTAFLVVNNPPYIPGLVVWIAPGVIGGIIIGRTRKYYMEKAKGKL</sequence>
<feature type="transmembrane region" description="Helical" evidence="1">
    <location>
        <begin position="123"/>
        <end position="142"/>
    </location>
</feature>
<accession>A0ABU5QCU7</accession>
<keyword evidence="1" id="KW-0812">Transmembrane</keyword>
<gene>
    <name evidence="2" type="ORF">VB248_16115</name>
</gene>